<feature type="region of interest" description="Disordered" evidence="1">
    <location>
        <begin position="21"/>
        <end position="42"/>
    </location>
</feature>
<evidence type="ECO:0008006" key="4">
    <source>
        <dbReference type="Google" id="ProtNLM"/>
    </source>
</evidence>
<evidence type="ECO:0000313" key="3">
    <source>
        <dbReference type="Proteomes" id="UP000298416"/>
    </source>
</evidence>
<organism evidence="2">
    <name type="scientific">Salvia splendens</name>
    <name type="common">Scarlet sage</name>
    <dbReference type="NCBI Taxonomy" id="180675"/>
    <lineage>
        <taxon>Eukaryota</taxon>
        <taxon>Viridiplantae</taxon>
        <taxon>Streptophyta</taxon>
        <taxon>Embryophyta</taxon>
        <taxon>Tracheophyta</taxon>
        <taxon>Spermatophyta</taxon>
        <taxon>Magnoliopsida</taxon>
        <taxon>eudicotyledons</taxon>
        <taxon>Gunneridae</taxon>
        <taxon>Pentapetalae</taxon>
        <taxon>asterids</taxon>
        <taxon>lamiids</taxon>
        <taxon>Lamiales</taxon>
        <taxon>Lamiaceae</taxon>
        <taxon>Nepetoideae</taxon>
        <taxon>Mentheae</taxon>
        <taxon>Salviinae</taxon>
        <taxon>Salvia</taxon>
        <taxon>Salvia subgen. Calosphace</taxon>
        <taxon>core Calosphace</taxon>
    </lineage>
</organism>
<dbReference type="PANTHER" id="PTHR15907">
    <property type="entry name" value="DUF614 FAMILY PROTEIN-RELATED"/>
    <property type="match status" value="1"/>
</dbReference>
<dbReference type="Pfam" id="PF04749">
    <property type="entry name" value="PLAC8"/>
    <property type="match status" value="1"/>
</dbReference>
<reference evidence="2" key="1">
    <citation type="submission" date="2018-01" db="EMBL/GenBank/DDBJ databases">
        <authorList>
            <person name="Mao J.F."/>
        </authorList>
    </citation>
    <scope>NUCLEOTIDE SEQUENCE</scope>
    <source>
        <strain evidence="2">Huo1</strain>
        <tissue evidence="2">Leaf</tissue>
    </source>
</reference>
<evidence type="ECO:0000256" key="1">
    <source>
        <dbReference type="SAM" id="MobiDB-lite"/>
    </source>
</evidence>
<evidence type="ECO:0000313" key="2">
    <source>
        <dbReference type="EMBL" id="KAG6430933.1"/>
    </source>
</evidence>
<dbReference type="InterPro" id="IPR006461">
    <property type="entry name" value="PLAC_motif_containing"/>
</dbReference>
<sequence length="259" mass="28753">MVGQNAYVPPRYIPLEQSDAQADVVPPPSDVDPRPQHNSSVPGQWSSGICACFDDMQSCCVGLICPCYLFGRNAESLGSGTLIGSCMMHFVLWALVNTLCCVMTEGVMLGAPGCLVACYACGYRRTLRENYNLEVYLHFLSIQCIHARLVFVLTHCRPQCLAIDVDQNIVSRDTIFNRDTMCTKAFDNISPAYKSQHLVFGMQEAPCGDFVTHFFCHLCAMCQEYREIRERSQDLNSSSRNMVELAAPPVQNMGPASPK</sequence>
<dbReference type="Proteomes" id="UP000298416">
    <property type="component" value="Unassembled WGS sequence"/>
</dbReference>
<keyword evidence="3" id="KW-1185">Reference proteome</keyword>
<reference evidence="2" key="2">
    <citation type="submission" date="2020-08" db="EMBL/GenBank/DDBJ databases">
        <title>Plant Genome Project.</title>
        <authorList>
            <person name="Zhang R.-G."/>
        </authorList>
    </citation>
    <scope>NUCLEOTIDE SEQUENCE</scope>
    <source>
        <strain evidence="2">Huo1</strain>
        <tissue evidence="2">Leaf</tissue>
    </source>
</reference>
<proteinExistence type="predicted"/>
<dbReference type="AlphaFoldDB" id="A0A8X9A758"/>
<dbReference type="EMBL" id="PNBA02000003">
    <property type="protein sequence ID" value="KAG6430933.1"/>
    <property type="molecule type" value="Genomic_DNA"/>
</dbReference>
<accession>A0A8X9A758</accession>
<name>A0A8X9A758_SALSN</name>
<protein>
    <recommendedName>
        <fullName evidence="4">PLAC8 family protein</fullName>
    </recommendedName>
</protein>
<comment type="caution">
    <text evidence="2">The sequence shown here is derived from an EMBL/GenBank/DDBJ whole genome shotgun (WGS) entry which is preliminary data.</text>
</comment>
<dbReference type="NCBIfam" id="TIGR01571">
    <property type="entry name" value="A_thal_Cys_rich"/>
    <property type="match status" value="1"/>
</dbReference>
<gene>
    <name evidence="2" type="ORF">SASPL_109007</name>
</gene>